<keyword evidence="3 5" id="KW-0560">Oxidoreductase</keyword>
<dbReference type="RefSeq" id="WP_014790116.1">
    <property type="nucleotide sequence ID" value="NC_018016.1"/>
</dbReference>
<reference evidence="8 9" key="1">
    <citation type="submission" date="2012-06" db="EMBL/GenBank/DDBJ databases">
        <title>The complete genome of Ornithobacterium rhinotracheale DSM 15997.</title>
        <authorList>
            <consortium name="US DOE Joint Genome Institute (JGI-PGF)"/>
            <person name="Lucas S."/>
            <person name="Copeland A."/>
            <person name="Lapidus A."/>
            <person name="Goodwin L."/>
            <person name="Pitluck S."/>
            <person name="Peters L."/>
            <person name="Mikhailova N."/>
            <person name="Teshima H."/>
            <person name="Kyrpides N."/>
            <person name="Mavromatis K."/>
            <person name="Pagani I."/>
            <person name="Ivanova N."/>
            <person name="Ovchinnikova G."/>
            <person name="Zeytun A."/>
            <person name="Detter J.C."/>
            <person name="Han C."/>
            <person name="Land M."/>
            <person name="Hauser L."/>
            <person name="Markowitz V."/>
            <person name="Cheng J.-F."/>
            <person name="Hugenholtz P."/>
            <person name="Woyke T."/>
            <person name="Wu D."/>
            <person name="Lang E."/>
            <person name="Kopitz M."/>
            <person name="Brambilla E."/>
            <person name="Klenk H.-P."/>
            <person name="Eisen J.A."/>
        </authorList>
    </citation>
    <scope>NUCLEOTIDE SEQUENCE [LARGE SCALE GENOMIC DNA]</scope>
    <source>
        <strain evidence="9">ATCC 51463 / DSM 15997 / CCUG 23171 / LMG 9086</strain>
    </source>
</reference>
<dbReference type="STRING" id="867902.Ornrh_0264"/>
<dbReference type="CDD" id="cd00340">
    <property type="entry name" value="GSH_Peroxidase"/>
    <property type="match status" value="1"/>
</dbReference>
<dbReference type="GO" id="GO:0034599">
    <property type="term" value="P:cellular response to oxidative stress"/>
    <property type="evidence" value="ECO:0007669"/>
    <property type="project" value="TreeGrafter"/>
</dbReference>
<evidence type="ECO:0000313" key="8">
    <source>
        <dbReference type="EMBL" id="AFL96486.1"/>
    </source>
</evidence>
<dbReference type="PRINTS" id="PR01011">
    <property type="entry name" value="GLUTPROXDASE"/>
</dbReference>
<keyword evidence="2 5" id="KW-0575">Peroxidase</keyword>
<feature type="signal peptide" evidence="6">
    <location>
        <begin position="1"/>
        <end position="18"/>
    </location>
</feature>
<evidence type="ECO:0000256" key="3">
    <source>
        <dbReference type="ARBA" id="ARBA00023002"/>
    </source>
</evidence>
<keyword evidence="6" id="KW-0732">Signal</keyword>
<feature type="active site" evidence="4">
    <location>
        <position position="72"/>
    </location>
</feature>
<accession>I3ZXQ2</accession>
<feature type="chain" id="PRO_5003684530" description="Glutathione peroxidase" evidence="6">
    <location>
        <begin position="19"/>
        <end position="195"/>
    </location>
</feature>
<name>I3ZXQ2_ORNRL</name>
<dbReference type="FunFam" id="3.40.30.10:FF:000010">
    <property type="entry name" value="Glutathione peroxidase"/>
    <property type="match status" value="1"/>
</dbReference>
<dbReference type="HOGENOM" id="CLU_029507_1_1_10"/>
<evidence type="ECO:0000256" key="2">
    <source>
        <dbReference type="ARBA" id="ARBA00022559"/>
    </source>
</evidence>
<evidence type="ECO:0000259" key="7">
    <source>
        <dbReference type="PROSITE" id="PS51352"/>
    </source>
</evidence>
<dbReference type="PATRIC" id="fig|867902.3.peg.268"/>
<comment type="similarity">
    <text evidence="1 5">Belongs to the glutathione peroxidase family.</text>
</comment>
<dbReference type="GeneID" id="71568542"/>
<protein>
    <recommendedName>
        <fullName evidence="5">Glutathione peroxidase</fullName>
    </recommendedName>
</protein>
<dbReference type="PROSITE" id="PS00460">
    <property type="entry name" value="GLUTATHIONE_PEROXID_1"/>
    <property type="match status" value="1"/>
</dbReference>
<sequence>MKKTLLIACMGLSLSACKFLKTSKEPETTTVENPAEVKNLYQFTVKDIDGNDFNFSDLKGKKIMIVNTASECGFTPQYADLEELYQKYKNHNFTIVVFPSNNFKGQEPGSNADIKKFCTGNYNVTFPMMSKIDIVGENQAPIYQFLTQKSENGVIDAPVEWNFQKFLINEDGTVARVYYSRTKPTDAEIMEWIEE</sequence>
<dbReference type="GO" id="GO:0004601">
    <property type="term" value="F:peroxidase activity"/>
    <property type="evidence" value="ECO:0007669"/>
    <property type="project" value="UniProtKB-KW"/>
</dbReference>
<feature type="domain" description="Thioredoxin" evidence="7">
    <location>
        <begin position="34"/>
        <end position="195"/>
    </location>
</feature>
<gene>
    <name evidence="8" type="ordered locus">Ornrh_0264</name>
</gene>
<dbReference type="Gene3D" id="3.40.30.10">
    <property type="entry name" value="Glutaredoxin"/>
    <property type="match status" value="1"/>
</dbReference>
<dbReference type="PIRSF" id="PIRSF000303">
    <property type="entry name" value="Glutathion_perox"/>
    <property type="match status" value="1"/>
</dbReference>
<evidence type="ECO:0000256" key="4">
    <source>
        <dbReference type="PIRSR" id="PIRSR000303-1"/>
    </source>
</evidence>
<evidence type="ECO:0000256" key="5">
    <source>
        <dbReference type="RuleBase" id="RU000499"/>
    </source>
</evidence>
<dbReference type="PROSITE" id="PS51352">
    <property type="entry name" value="THIOREDOXIN_2"/>
    <property type="match status" value="1"/>
</dbReference>
<dbReference type="Pfam" id="PF00255">
    <property type="entry name" value="GSHPx"/>
    <property type="match status" value="1"/>
</dbReference>
<dbReference type="InterPro" id="IPR029759">
    <property type="entry name" value="GPX_AS"/>
</dbReference>
<organism evidence="8 9">
    <name type="scientific">Ornithobacterium rhinotracheale (strain ATCC 51463 / DSM 15997 / CCUG 23171 / CIP 104009 / LMG 9086)</name>
    <dbReference type="NCBI Taxonomy" id="867902"/>
    <lineage>
        <taxon>Bacteria</taxon>
        <taxon>Pseudomonadati</taxon>
        <taxon>Bacteroidota</taxon>
        <taxon>Flavobacteriia</taxon>
        <taxon>Flavobacteriales</taxon>
        <taxon>Weeksellaceae</taxon>
        <taxon>Ornithobacterium</taxon>
    </lineage>
</organism>
<dbReference type="PANTHER" id="PTHR11592:SF78">
    <property type="entry name" value="GLUTATHIONE PEROXIDASE"/>
    <property type="match status" value="1"/>
</dbReference>
<evidence type="ECO:0000256" key="1">
    <source>
        <dbReference type="ARBA" id="ARBA00006926"/>
    </source>
</evidence>
<dbReference type="PROSITE" id="PS51257">
    <property type="entry name" value="PROKAR_LIPOPROTEIN"/>
    <property type="match status" value="1"/>
</dbReference>
<dbReference type="SUPFAM" id="SSF52833">
    <property type="entry name" value="Thioredoxin-like"/>
    <property type="match status" value="1"/>
</dbReference>
<dbReference type="KEGG" id="orh:Ornrh_0264"/>
<dbReference type="PANTHER" id="PTHR11592">
    <property type="entry name" value="GLUTATHIONE PEROXIDASE"/>
    <property type="match status" value="1"/>
</dbReference>
<evidence type="ECO:0000313" key="9">
    <source>
        <dbReference type="Proteomes" id="UP000006051"/>
    </source>
</evidence>
<evidence type="ECO:0000256" key="6">
    <source>
        <dbReference type="SAM" id="SignalP"/>
    </source>
</evidence>
<dbReference type="InterPro" id="IPR036249">
    <property type="entry name" value="Thioredoxin-like_sf"/>
</dbReference>
<proteinExistence type="inferred from homology"/>
<dbReference type="EMBL" id="CP003283">
    <property type="protein sequence ID" value="AFL96486.1"/>
    <property type="molecule type" value="Genomic_DNA"/>
</dbReference>
<dbReference type="AlphaFoldDB" id="I3ZXQ2"/>
<dbReference type="GeneID" id="97257035"/>
<dbReference type="Proteomes" id="UP000006051">
    <property type="component" value="Chromosome"/>
</dbReference>
<dbReference type="PROSITE" id="PS51355">
    <property type="entry name" value="GLUTATHIONE_PEROXID_3"/>
    <property type="match status" value="1"/>
</dbReference>
<dbReference type="InterPro" id="IPR013766">
    <property type="entry name" value="Thioredoxin_domain"/>
</dbReference>
<dbReference type="eggNOG" id="COG0386">
    <property type="taxonomic scope" value="Bacteria"/>
</dbReference>
<dbReference type="InterPro" id="IPR000889">
    <property type="entry name" value="Glutathione_peroxidase"/>
</dbReference>
<keyword evidence="9" id="KW-1185">Reference proteome</keyword>